<dbReference type="AlphaFoldDB" id="A0A1W2GYD9"/>
<keyword evidence="2" id="KW-1185">Reference proteome</keyword>
<organism evidence="1 2">
    <name type="scientific">Aquiflexum balticum DSM 16537</name>
    <dbReference type="NCBI Taxonomy" id="758820"/>
    <lineage>
        <taxon>Bacteria</taxon>
        <taxon>Pseudomonadati</taxon>
        <taxon>Bacteroidota</taxon>
        <taxon>Cytophagia</taxon>
        <taxon>Cytophagales</taxon>
        <taxon>Cyclobacteriaceae</taxon>
        <taxon>Aquiflexum</taxon>
    </lineage>
</organism>
<dbReference type="Proteomes" id="UP000192333">
    <property type="component" value="Chromosome I"/>
</dbReference>
<protein>
    <submittedName>
        <fullName evidence="1">Uncharacterized protein</fullName>
    </submittedName>
</protein>
<evidence type="ECO:0000313" key="2">
    <source>
        <dbReference type="Proteomes" id="UP000192333"/>
    </source>
</evidence>
<proteinExistence type="predicted"/>
<dbReference type="EMBL" id="LT838813">
    <property type="protein sequence ID" value="SMD41717.1"/>
    <property type="molecule type" value="Genomic_DNA"/>
</dbReference>
<evidence type="ECO:0000313" key="1">
    <source>
        <dbReference type="EMBL" id="SMD41717.1"/>
    </source>
</evidence>
<dbReference type="STRING" id="758820.SAMN00777080_0247"/>
<dbReference type="RefSeq" id="WP_084118580.1">
    <property type="nucleotide sequence ID" value="NZ_LT838813.1"/>
</dbReference>
<sequence length="415" mass="47968">MKRFLELVFFILLFHNEVLGQMLLVKDQNQKPIPYFTVTQENGKKIWVGNQNGELLLSELGTHICGLEIRHVGYVTRSFCENPDEPKRDLIEIVLVEGLIDLEEVHVSKTDEDKILKIAIQNLNSALGSLSYANGQYLEKTEKEIFQSFGLLNFYTPIDRTKKVNLFNSGRFGFIHEHIRLFNFDESEIPYKTHYKYFQELINDVLWETLNVHNKSFEAVASKVENNVLSVYYEHVDKPIKLTIAETGLIKEIQVGELRTKSSNGHEIELLELKIRFLHYKNDAFFNEISLKSKANGSLREMFLLLHSFPVNVTLPPTMSSKKDIDAYFSAVSSHSSYPDVFCGETFFNLPNTKFYSNQMVSRINSPNLGKNFAVCYAYHEKMDDTDPLSKDYVRKSNEFAIQLLQSLKNVDLTW</sequence>
<name>A0A1W2GYD9_9BACT</name>
<gene>
    <name evidence="1" type="ORF">SAMN00777080_0247</name>
</gene>
<reference evidence="2" key="1">
    <citation type="submission" date="2017-04" db="EMBL/GenBank/DDBJ databases">
        <authorList>
            <person name="Varghese N."/>
            <person name="Submissions S."/>
        </authorList>
    </citation>
    <scope>NUCLEOTIDE SEQUENCE [LARGE SCALE GENOMIC DNA]</scope>
    <source>
        <strain evidence="2">DSM 16537</strain>
    </source>
</reference>
<dbReference type="OrthoDB" id="833806at2"/>
<accession>A0A1W2GYD9</accession>